<evidence type="ECO:0000313" key="1">
    <source>
        <dbReference type="EMBL" id="MBM7128503.1"/>
    </source>
</evidence>
<organism evidence="1 2">
    <name type="scientific">Dyella mobilis</name>
    <dbReference type="NCBI Taxonomy" id="1849582"/>
    <lineage>
        <taxon>Bacteria</taxon>
        <taxon>Pseudomonadati</taxon>
        <taxon>Pseudomonadota</taxon>
        <taxon>Gammaproteobacteria</taxon>
        <taxon>Lysobacterales</taxon>
        <taxon>Rhodanobacteraceae</taxon>
        <taxon>Dyella</taxon>
    </lineage>
</organism>
<gene>
    <name evidence="1" type="ORF">ISS99_03120</name>
</gene>
<dbReference type="Proteomes" id="UP001430193">
    <property type="component" value="Unassembled WGS sequence"/>
</dbReference>
<dbReference type="InterPro" id="IPR058099">
    <property type="entry name" value="T3SS_XAC0095_dom"/>
</dbReference>
<sequence>MAKKAKKPVPLSGELCYQLPESAHELLGRVRNELGMLVQVSERHCCDREEILQLSSTMLSQYFARLEWELEDVLEACLAPSEVAR</sequence>
<comment type="caution">
    <text evidence="1">The sequence shown here is derived from an EMBL/GenBank/DDBJ whole genome shotgun (WGS) entry which is preliminary data.</text>
</comment>
<name>A0ABS2KCC2_9GAMM</name>
<dbReference type="RefSeq" id="WP_204630127.1">
    <property type="nucleotide sequence ID" value="NZ_BSOC01000008.1"/>
</dbReference>
<keyword evidence="2" id="KW-1185">Reference proteome</keyword>
<accession>A0ABS2KCC2</accession>
<protein>
    <submittedName>
        <fullName evidence="1">Uncharacterized protein</fullName>
    </submittedName>
</protein>
<reference evidence="1" key="1">
    <citation type="submission" date="2020-10" db="EMBL/GenBank/DDBJ databases">
        <title>Phylogeny of dyella-like bacteria.</title>
        <authorList>
            <person name="Fu J."/>
        </authorList>
    </citation>
    <scope>NUCLEOTIDE SEQUENCE</scope>
    <source>
        <strain evidence="1">DHON07</strain>
    </source>
</reference>
<dbReference type="NCBIfam" id="NF047335">
    <property type="entry name" value="T3SS_XAC0095"/>
    <property type="match status" value="1"/>
</dbReference>
<dbReference type="EMBL" id="JADIKF010000034">
    <property type="protein sequence ID" value="MBM7128503.1"/>
    <property type="molecule type" value="Genomic_DNA"/>
</dbReference>
<proteinExistence type="predicted"/>
<evidence type="ECO:0000313" key="2">
    <source>
        <dbReference type="Proteomes" id="UP001430193"/>
    </source>
</evidence>